<dbReference type="Proteomes" id="UP000236291">
    <property type="component" value="Unassembled WGS sequence"/>
</dbReference>
<evidence type="ECO:0000313" key="1">
    <source>
        <dbReference type="EMBL" id="PNX58602.1"/>
    </source>
</evidence>
<evidence type="ECO:0000313" key="2">
    <source>
        <dbReference type="Proteomes" id="UP000236291"/>
    </source>
</evidence>
<reference evidence="1 2" key="2">
    <citation type="journal article" date="2017" name="Front. Plant Sci.">
        <title>Gene Classification and Mining of Molecular Markers Useful in Red Clover (Trifolium pratense) Breeding.</title>
        <authorList>
            <person name="Istvanek J."/>
            <person name="Dluhosova J."/>
            <person name="Dluhos P."/>
            <person name="Patkova L."/>
            <person name="Nedelnik J."/>
            <person name="Repkova J."/>
        </authorList>
    </citation>
    <scope>NUCLEOTIDE SEQUENCE [LARGE SCALE GENOMIC DNA]</scope>
    <source>
        <strain evidence="2">cv. Tatra</strain>
        <tissue evidence="1">Young leaves</tissue>
    </source>
</reference>
<feature type="non-terminal residue" evidence="1">
    <location>
        <position position="1"/>
    </location>
</feature>
<gene>
    <name evidence="1" type="ORF">L195_g050993</name>
</gene>
<proteinExistence type="predicted"/>
<accession>A0A2K3JX59</accession>
<comment type="caution">
    <text evidence="1">The sequence shown here is derived from an EMBL/GenBank/DDBJ whole genome shotgun (WGS) entry which is preliminary data.</text>
</comment>
<organism evidence="1 2">
    <name type="scientific">Trifolium pratense</name>
    <name type="common">Red clover</name>
    <dbReference type="NCBI Taxonomy" id="57577"/>
    <lineage>
        <taxon>Eukaryota</taxon>
        <taxon>Viridiplantae</taxon>
        <taxon>Streptophyta</taxon>
        <taxon>Embryophyta</taxon>
        <taxon>Tracheophyta</taxon>
        <taxon>Spermatophyta</taxon>
        <taxon>Magnoliopsida</taxon>
        <taxon>eudicotyledons</taxon>
        <taxon>Gunneridae</taxon>
        <taxon>Pentapetalae</taxon>
        <taxon>rosids</taxon>
        <taxon>fabids</taxon>
        <taxon>Fabales</taxon>
        <taxon>Fabaceae</taxon>
        <taxon>Papilionoideae</taxon>
        <taxon>50 kb inversion clade</taxon>
        <taxon>NPAAA clade</taxon>
        <taxon>Hologalegina</taxon>
        <taxon>IRL clade</taxon>
        <taxon>Trifolieae</taxon>
        <taxon>Trifolium</taxon>
    </lineage>
</organism>
<name>A0A2K3JX59_TRIPR</name>
<protein>
    <submittedName>
        <fullName evidence="1">F-box/kelch-repeat protein</fullName>
    </submittedName>
</protein>
<sequence>STDRDFYSLSGDNFENIVKLNWPNPFQEEDPYFYVMDSGSITGVLCLYKLDDGGRTVFWNPTTEEFKIIPPSPHHLETPYLRTKVYPAGYGYDKVRDDYKLIRFSWKTCAHQ</sequence>
<dbReference type="EMBL" id="ASHM01078948">
    <property type="protein sequence ID" value="PNX58602.1"/>
    <property type="molecule type" value="Genomic_DNA"/>
</dbReference>
<reference evidence="1 2" key="1">
    <citation type="journal article" date="2014" name="Am. J. Bot.">
        <title>Genome assembly and annotation for red clover (Trifolium pratense; Fabaceae).</title>
        <authorList>
            <person name="Istvanek J."/>
            <person name="Jaros M."/>
            <person name="Krenek A."/>
            <person name="Repkova J."/>
        </authorList>
    </citation>
    <scope>NUCLEOTIDE SEQUENCE [LARGE SCALE GENOMIC DNA]</scope>
    <source>
        <strain evidence="2">cv. Tatra</strain>
        <tissue evidence="1">Young leaves</tissue>
    </source>
</reference>
<dbReference type="AlphaFoldDB" id="A0A2K3JX59"/>